<evidence type="ECO:0000256" key="2">
    <source>
        <dbReference type="ARBA" id="ARBA00022729"/>
    </source>
</evidence>
<dbReference type="Proteomes" id="UP000190135">
    <property type="component" value="Unassembled WGS sequence"/>
</dbReference>
<reference evidence="5" key="1">
    <citation type="submission" date="2017-02" db="EMBL/GenBank/DDBJ databases">
        <authorList>
            <person name="Varghese N."/>
            <person name="Submissions S."/>
        </authorList>
    </citation>
    <scope>NUCLEOTIDE SEQUENCE [LARGE SCALE GENOMIC DNA]</scope>
    <source>
        <strain evidence="5">USBA 369</strain>
    </source>
</reference>
<keyword evidence="2 3" id="KW-0732">Signal</keyword>
<evidence type="ECO:0000313" key="5">
    <source>
        <dbReference type="Proteomes" id="UP000190135"/>
    </source>
</evidence>
<dbReference type="AlphaFoldDB" id="A0A1T4SFA1"/>
<dbReference type="Pfam" id="PF07012">
    <property type="entry name" value="Curlin_rpt"/>
    <property type="match status" value="1"/>
</dbReference>
<gene>
    <name evidence="4" type="ORF">SAMN05428963_110128</name>
</gene>
<proteinExistence type="inferred from homology"/>
<dbReference type="GO" id="GO:0007155">
    <property type="term" value="P:cell adhesion"/>
    <property type="evidence" value="ECO:0007669"/>
    <property type="project" value="InterPro"/>
</dbReference>
<dbReference type="GO" id="GO:0009289">
    <property type="term" value="C:pilus"/>
    <property type="evidence" value="ECO:0007669"/>
    <property type="project" value="InterPro"/>
</dbReference>
<dbReference type="EMBL" id="FUXL01000010">
    <property type="protein sequence ID" value="SKA26867.1"/>
    <property type="molecule type" value="Genomic_DNA"/>
</dbReference>
<dbReference type="InterPro" id="IPR009742">
    <property type="entry name" value="Curlin_rpt"/>
</dbReference>
<dbReference type="OrthoDB" id="8433967at2"/>
<comment type="similarity">
    <text evidence="1">Belongs to the CsgA/CsgB family.</text>
</comment>
<evidence type="ECO:0000313" key="4">
    <source>
        <dbReference type="EMBL" id="SKA26867.1"/>
    </source>
</evidence>
<protein>
    <submittedName>
        <fullName evidence="4">Curlin associated repeat-containing protein</fullName>
    </submittedName>
</protein>
<feature type="chain" id="PRO_5012029712" evidence="3">
    <location>
        <begin position="32"/>
        <end position="570"/>
    </location>
</feature>
<accession>A0A1T4SFA1</accession>
<keyword evidence="5" id="KW-1185">Reference proteome</keyword>
<dbReference type="RefSeq" id="WP_078709227.1">
    <property type="nucleotide sequence ID" value="NZ_FUXL01000010.1"/>
</dbReference>
<name>A0A1T4SFA1_9HYPH</name>
<feature type="signal peptide" evidence="3">
    <location>
        <begin position="1"/>
        <end position="31"/>
    </location>
</feature>
<sequence>MGAFGGMKFGRRELALALAGGIVAFATPALAQSAGDNSVSIGQTGDTNTIGIVQDGNRNVVGGPADGLPLGQDGRYNQISITQTGSGNSVDTNTRQGVRPSLGLVVTGTGQTGDRNEIDIIQETPLGGLATTVIEAIRQEASAAFAAAAAASNRLVLRQTSLAGAQSVGQVIQKNTVDRPGAGVTNLVSITQDGAGTGAGNSLITALQEGFGNSAAVIQTQSGQRIETINQVGSNNGATLEQSRGLDNTVLAIEQMGMANQLRLLQSGSRNVVGKVMQNNDGVAIAGNEVTLTLAGRDNGGDGRGGLGAFALLPAAWDGFQGWSLFQGLISQIGDGNSVSYVTSDASSKNLYGIVQDGDGNGAIGTVSGTGNELALRQTGGDNNIDFRQDGTDNAAAADLRGERNQLRLVQSGAGNALLASVGTEAIKGSDNSLSFDQSGSDNSARASVLGSLNRLSVTQSGKDNQVDAAITGSNNNAVGGTVFTGERLTSALGAKLQPGDISQSGSLNGVDLVLSGDLNAFAFSQKDQDNRIYAVIEGSGNQAVVTQAGSGNVASFSQHGKGNGLSIQQ</sequence>
<organism evidence="4 5">
    <name type="scientific">Consotaella salsifontis</name>
    <dbReference type="NCBI Taxonomy" id="1365950"/>
    <lineage>
        <taxon>Bacteria</taxon>
        <taxon>Pseudomonadati</taxon>
        <taxon>Pseudomonadota</taxon>
        <taxon>Alphaproteobacteria</taxon>
        <taxon>Hyphomicrobiales</taxon>
        <taxon>Aurantimonadaceae</taxon>
        <taxon>Consotaella</taxon>
    </lineage>
</organism>
<evidence type="ECO:0000256" key="3">
    <source>
        <dbReference type="SAM" id="SignalP"/>
    </source>
</evidence>
<evidence type="ECO:0000256" key="1">
    <source>
        <dbReference type="ARBA" id="ARBA00009766"/>
    </source>
</evidence>
<dbReference type="STRING" id="1365950.SAMN05428963_110128"/>